<dbReference type="AlphaFoldDB" id="A0AA43S562"/>
<dbReference type="Proteomes" id="UP001161160">
    <property type="component" value="Unassembled WGS sequence"/>
</dbReference>
<evidence type="ECO:0000313" key="2">
    <source>
        <dbReference type="EMBL" id="MDH6504040.1"/>
    </source>
</evidence>
<dbReference type="EMBL" id="JARXYA010000006">
    <property type="protein sequence ID" value="MDH6504040.1"/>
    <property type="molecule type" value="Genomic_DNA"/>
</dbReference>
<dbReference type="RefSeq" id="WP_280756760.1">
    <property type="nucleotide sequence ID" value="NZ_JARXXW010000005.1"/>
</dbReference>
<accession>A0AA43S562</accession>
<name>A0AA43S562_9BURK</name>
<feature type="region of interest" description="Disordered" evidence="1">
    <location>
        <begin position="60"/>
        <end position="86"/>
    </location>
</feature>
<feature type="compositionally biased region" description="Low complexity" evidence="1">
    <location>
        <begin position="72"/>
        <end position="86"/>
    </location>
</feature>
<sequence>MGFIKTQGFSPSKSLLLLKATQLNILMLIKEVETIKSIKPLTPQQQRIDTLKQQVKRDQEAIKAERQRQKVAKAQQQLQKARTIKP</sequence>
<gene>
    <name evidence="2" type="ORF">M2127_001345</name>
</gene>
<evidence type="ECO:0000313" key="3">
    <source>
        <dbReference type="Proteomes" id="UP001161160"/>
    </source>
</evidence>
<keyword evidence="3" id="KW-1185">Reference proteome</keyword>
<protein>
    <submittedName>
        <fullName evidence="2">Uncharacterized protein</fullName>
    </submittedName>
</protein>
<proteinExistence type="predicted"/>
<comment type="caution">
    <text evidence="2">The sequence shown here is derived from an EMBL/GenBank/DDBJ whole genome shotgun (WGS) entry which is preliminary data.</text>
</comment>
<reference evidence="2" key="1">
    <citation type="submission" date="2023-04" db="EMBL/GenBank/DDBJ databases">
        <title>Genome Encyclopedia of Bacteria and Archaea VI: Functional Genomics of Type Strains.</title>
        <authorList>
            <person name="Whitman W."/>
        </authorList>
    </citation>
    <scope>NUCLEOTIDE SEQUENCE</scope>
    <source>
        <strain evidence="2">Enz.4-51</strain>
    </source>
</reference>
<organism evidence="2 3">
    <name type="scientific">Polynucleobacter sphagniphilus</name>
    <dbReference type="NCBI Taxonomy" id="1743169"/>
    <lineage>
        <taxon>Bacteria</taxon>
        <taxon>Pseudomonadati</taxon>
        <taxon>Pseudomonadota</taxon>
        <taxon>Betaproteobacteria</taxon>
        <taxon>Burkholderiales</taxon>
        <taxon>Burkholderiaceae</taxon>
        <taxon>Polynucleobacter</taxon>
    </lineage>
</organism>
<evidence type="ECO:0000256" key="1">
    <source>
        <dbReference type="SAM" id="MobiDB-lite"/>
    </source>
</evidence>